<dbReference type="GO" id="GO:0007051">
    <property type="term" value="P:spindle organization"/>
    <property type="evidence" value="ECO:0007669"/>
    <property type="project" value="TreeGrafter"/>
</dbReference>
<accession>A0A7J6C0A8</accession>
<dbReference type="EMBL" id="JAAMOB010000019">
    <property type="protein sequence ID" value="KAF4100491.1"/>
    <property type="molecule type" value="Genomic_DNA"/>
</dbReference>
<keyword evidence="3" id="KW-1185">Reference proteome</keyword>
<dbReference type="Pfam" id="PF15334">
    <property type="entry name" value="AIB"/>
    <property type="match status" value="1"/>
</dbReference>
<proteinExistence type="predicted"/>
<sequence length="420" mass="47930">MKSTKITKVKPAASAKEEECGIWLDTKELKEKKQQKQLTRPVSKLLNPLARSGGYSVAVALSFTQTKLNMPVTRQSTISTFFSPKSRDPNPSAAYSGLSSSMHTEARTRAKRKHDVTLEPSTESTSQISEVYRDEDFERLSAKNKKEQSFLYLICGTEPEEEEPPEKRRHVVHYTENVLETQEYWNKEASNEYPNQTVPESETFFHVESPEHYDLMVWKPSEDAHKHFLKSPSPKRTDKHDLRDHKASVKGSILTSRPVNENHKRLSASVNTNKNQEQSWHKNKASPMKRMGKENSWLASPVKNVPKSPFKHHLISSPAKCRLKEKYTFSPEKSGKELANTETVGETFAKLFTQDSEGFCVIAHRDQHLRSPLRDQSNLSVGKDYRNSPSAASLEKEEESDLEPEMLFTQDSEGNMVIKH</sequence>
<comment type="caution">
    <text evidence="2">The sequence shown here is derived from an EMBL/GenBank/DDBJ whole genome shotgun (WGS) entry which is preliminary data.</text>
</comment>
<gene>
    <name evidence="2" type="ORF">G5714_018687</name>
</gene>
<dbReference type="PANTHER" id="PTHR14526">
    <property type="entry name" value="AURORA KINASE A AND NINEIN-INTERACTING PROTEIN"/>
    <property type="match status" value="1"/>
</dbReference>
<dbReference type="OrthoDB" id="9946974at2759"/>
<dbReference type="GO" id="GO:0005813">
    <property type="term" value="C:centrosome"/>
    <property type="evidence" value="ECO:0007669"/>
    <property type="project" value="TreeGrafter"/>
</dbReference>
<dbReference type="InterPro" id="IPR029286">
    <property type="entry name" value="AUNIP"/>
</dbReference>
<name>A0A7J6C0A8_9TELE</name>
<feature type="region of interest" description="Disordered" evidence="1">
    <location>
        <begin position="265"/>
        <end position="290"/>
    </location>
</feature>
<dbReference type="Proteomes" id="UP000579812">
    <property type="component" value="Unassembled WGS sequence"/>
</dbReference>
<feature type="region of interest" description="Disordered" evidence="1">
    <location>
        <begin position="373"/>
        <end position="420"/>
    </location>
</feature>
<dbReference type="AlphaFoldDB" id="A0A7J6C0A8"/>
<protein>
    <recommendedName>
        <fullName evidence="4">Aurora kinase A and ninein-interacting protein</fullName>
    </recommendedName>
</protein>
<evidence type="ECO:0008006" key="4">
    <source>
        <dbReference type="Google" id="ProtNLM"/>
    </source>
</evidence>
<organism evidence="2 3">
    <name type="scientific">Onychostoma macrolepis</name>
    <dbReference type="NCBI Taxonomy" id="369639"/>
    <lineage>
        <taxon>Eukaryota</taxon>
        <taxon>Metazoa</taxon>
        <taxon>Chordata</taxon>
        <taxon>Craniata</taxon>
        <taxon>Vertebrata</taxon>
        <taxon>Euteleostomi</taxon>
        <taxon>Actinopterygii</taxon>
        <taxon>Neopterygii</taxon>
        <taxon>Teleostei</taxon>
        <taxon>Ostariophysi</taxon>
        <taxon>Cypriniformes</taxon>
        <taxon>Cyprinidae</taxon>
        <taxon>Acrossocheilinae</taxon>
        <taxon>Onychostoma</taxon>
    </lineage>
</organism>
<feature type="region of interest" description="Disordered" evidence="1">
    <location>
        <begin position="83"/>
        <end position="126"/>
    </location>
</feature>
<dbReference type="GO" id="GO:0000922">
    <property type="term" value="C:spindle pole"/>
    <property type="evidence" value="ECO:0007669"/>
    <property type="project" value="TreeGrafter"/>
</dbReference>
<dbReference type="PANTHER" id="PTHR14526:SF2">
    <property type="entry name" value="AURORA KINASE A AND NINEIN-INTERACTING PROTEIN"/>
    <property type="match status" value="1"/>
</dbReference>
<evidence type="ECO:0000256" key="1">
    <source>
        <dbReference type="SAM" id="MobiDB-lite"/>
    </source>
</evidence>
<evidence type="ECO:0000313" key="2">
    <source>
        <dbReference type="EMBL" id="KAF4100491.1"/>
    </source>
</evidence>
<feature type="compositionally biased region" description="Polar residues" evidence="1">
    <location>
        <begin position="268"/>
        <end position="278"/>
    </location>
</feature>
<reference evidence="2 3" key="1">
    <citation type="submission" date="2020-04" db="EMBL/GenBank/DDBJ databases">
        <title>Chromosome-level genome assembly of a cyprinid fish Onychostoma macrolepis by integration of Nanopore Sequencing, Bionano and Hi-C technology.</title>
        <authorList>
            <person name="Wang D."/>
        </authorList>
    </citation>
    <scope>NUCLEOTIDE SEQUENCE [LARGE SCALE GENOMIC DNA]</scope>
    <source>
        <strain evidence="2">SWU-2019</strain>
        <tissue evidence="2">Muscle</tissue>
    </source>
</reference>
<evidence type="ECO:0000313" key="3">
    <source>
        <dbReference type="Proteomes" id="UP000579812"/>
    </source>
</evidence>